<keyword evidence="8 13" id="KW-0067">ATP-binding</keyword>
<evidence type="ECO:0000256" key="1">
    <source>
        <dbReference type="ARBA" id="ARBA00004305"/>
    </source>
</evidence>
<dbReference type="GO" id="GO:0006515">
    <property type="term" value="P:protein quality control for misfolded or incompletely synthesized proteins"/>
    <property type="evidence" value="ECO:0007669"/>
    <property type="project" value="UniProtKB-UniRule"/>
</dbReference>
<comment type="similarity">
    <text evidence="13 14">Belongs to the peptidase S16 family.</text>
</comment>
<feature type="binding site" evidence="13">
    <location>
        <begin position="567"/>
        <end position="574"/>
    </location>
    <ligand>
        <name>ATP</name>
        <dbReference type="ChEBI" id="CHEBI:30616"/>
    </ligand>
</feature>
<dbReference type="SMART" id="SM00464">
    <property type="entry name" value="LON"/>
    <property type="match status" value="1"/>
</dbReference>
<dbReference type="SUPFAM" id="SSF142877">
    <property type="entry name" value="EndoU-like"/>
    <property type="match status" value="1"/>
</dbReference>
<dbReference type="Gene3D" id="3.40.50.1000">
    <property type="entry name" value="HAD superfamily/HAD-like"/>
    <property type="match status" value="1"/>
</dbReference>
<feature type="region of interest" description="Disordered" evidence="15">
    <location>
        <begin position="278"/>
        <end position="304"/>
    </location>
</feature>
<dbReference type="Pfam" id="PF05362">
    <property type="entry name" value="Lon_C"/>
    <property type="match status" value="1"/>
</dbReference>
<dbReference type="CDD" id="cd03788">
    <property type="entry name" value="GT20_TPS"/>
    <property type="match status" value="1"/>
</dbReference>
<dbReference type="GO" id="GO:0051131">
    <property type="term" value="P:chaperone-mediated protein complex assembly"/>
    <property type="evidence" value="ECO:0007669"/>
    <property type="project" value="UniProtKB-UniRule"/>
</dbReference>
<dbReference type="PROSITE" id="PS51959">
    <property type="entry name" value="ENDOU"/>
    <property type="match status" value="1"/>
</dbReference>
<evidence type="ECO:0000256" key="2">
    <source>
        <dbReference type="ARBA" id="ARBA00005409"/>
    </source>
</evidence>
<dbReference type="InterPro" id="IPR006379">
    <property type="entry name" value="HAD-SF_hydro_IIB"/>
</dbReference>
<dbReference type="FunFam" id="3.40.50.1000:FF:000324">
    <property type="entry name" value="Putative Alpha,alpha-trehalose-phosphate synthase"/>
    <property type="match status" value="1"/>
</dbReference>
<feature type="domain" description="Lon proteolytic" evidence="16">
    <location>
        <begin position="803"/>
        <end position="943"/>
    </location>
</feature>
<dbReference type="Pfam" id="PF02358">
    <property type="entry name" value="Trehalose_PPase"/>
    <property type="match status" value="1"/>
</dbReference>
<dbReference type="PROSITE" id="PS51787">
    <property type="entry name" value="LON_N"/>
    <property type="match status" value="1"/>
</dbReference>
<evidence type="ECO:0000259" key="17">
    <source>
        <dbReference type="PROSITE" id="PS51787"/>
    </source>
</evidence>
<evidence type="ECO:0000313" key="19">
    <source>
        <dbReference type="EMBL" id="CAB0045292.1"/>
    </source>
</evidence>
<dbReference type="Pfam" id="PF09412">
    <property type="entry name" value="XendoU"/>
    <property type="match status" value="1"/>
</dbReference>
<evidence type="ECO:0000256" key="10">
    <source>
        <dbReference type="ARBA" id="ARBA00023125"/>
    </source>
</evidence>
<dbReference type="EC" id="3.4.21.53" evidence="13"/>
<evidence type="ECO:0000256" key="8">
    <source>
        <dbReference type="ARBA" id="ARBA00022840"/>
    </source>
</evidence>
<keyword evidence="11 13" id="KW-0496">Mitochondrion</keyword>
<reference evidence="19 20" key="1">
    <citation type="submission" date="2020-02" db="EMBL/GenBank/DDBJ databases">
        <authorList>
            <person name="Ferguson B K."/>
        </authorList>
    </citation>
    <scope>NUCLEOTIDE SEQUENCE [LARGE SCALE GENOMIC DNA]</scope>
</reference>
<dbReference type="InterPro" id="IPR036412">
    <property type="entry name" value="HAD-like_sf"/>
</dbReference>
<dbReference type="SUPFAM" id="SSF54211">
    <property type="entry name" value="Ribosomal protein S5 domain 2-like"/>
    <property type="match status" value="1"/>
</dbReference>
<dbReference type="GO" id="GO:0005992">
    <property type="term" value="P:trehalose biosynthetic process"/>
    <property type="evidence" value="ECO:0007669"/>
    <property type="project" value="InterPro"/>
</dbReference>
<evidence type="ECO:0000256" key="11">
    <source>
        <dbReference type="ARBA" id="ARBA00023128"/>
    </source>
</evidence>
<keyword evidence="9" id="KW-0809">Transit peptide</keyword>
<dbReference type="InterPro" id="IPR037227">
    <property type="entry name" value="EndoU-like"/>
</dbReference>
<gene>
    <name evidence="19" type="ORF">TBRA_LOCUS16821</name>
</gene>
<sequence length="2149" mass="243482">MRLASAKILPLLRHRAAFTRNICNAGHRVSMAKSELAQELARTSSFTGLMRIDSRFLRQSASIISVRQFSSKGSSDKDDPPGELDAIDVQPEDYPTALPATVVVPEVWPNVPVIAINRNPVFPRFIKLIELTNPVLIDLIRRKVKLNQPYVGIFLKKNEENESDIVEKVDDVYNIGTFAQIHEVQDLGDRLRLVVMSHRRIKLVGQIIEDITPKPAAESDEMKLTFPLLNTTINVPVDETMAGGKKSRRELRRKKLEGKLAEQVEKVEKIESIIEAEKSSEKPIEAPKQVQQQETPEAQTTTDPQATQDIVQPLLMAEVVNVTHEKFRYTEEIKALTQELIKTIRDIISMNSLYRESLQQMLHQGQRVVDNPVYLSDLGAALTGADAAELQQVLEEMDITKRLRLSLALLKKEYELSKLQQKIGKEVEEKVKQQHRKYILHEQLKVIKKELGLEKEDKDAIAEKYREKIKDKVLPKPVMDVLEEELNKISFLESHSSEFNVTRNYLDWLTSMPWGVTSPENLEITRAMEILDADHYGMEDIKKRILEFIAVSQLKGSTQGKILCFHGPPGVGKTSIAKSISRALNREYFRFSVGGMTDVAEIKGHRRTYVGAMPGKIIQCLKKTKTENPLVLIDEVDKIGKGYQGDPASALLEMLDPEQNSNFLDHYLDVPVDLSKVLFICTANVIDTIPEPLRDRMEMIDMSGYVAEEKLAIAKQYLVPQSMNNSGLKDDQVVIDDTALNYLIKSYCRESGVRNLQKQIEKVHRKVAFKVVKKEAEKLEITSDNLQDFVGKPIFTHDRMYDITPPGVVMGLAWTAMGGSTLFIETTVRKPNDTSKKFSGSFEVTGHLGDVMKESITIAMTVARNFLQKHDPTNTFLYDAHLHLHVPEGATPKDGPSAGTTIATAFLSLAKNKSIRQNIAMTGELSLMGKVLPVGGIKEKTIAVSYQHHHYHHHHHNNHNNHQPVDEIGSPISTKELRKISEVIFELLPSGLLPSIDVNYQGQRETKDAKDEAPEPILKDLWFRRFSRFNETALGSSGFEHVFLVEKKHNRYITGLHNWIFFADEENSNKANYLGYVAKVDLHKMTFPSNWYKLGIRNAKVRPRGGHRRDAISNTIGIFRLPIETYDTHKHMSRRYRRFFLCVDKDWLHAVNRYHYGRLDGVVGRGYKRARRRRRESDNQAGQDGRRSETRQERQRRQQQPRRRGQARQKKQQEAAEQQQSSSRLQDCKVSQESLNRALSCSFTLAARAANVGSSVSSSSSNNRKHVSHQHANSLNRKIQQLTVQSSSASGGDLTPNKEDFRILFQSKYLFDVNSNNCCNNYNNMSGTESRSYTSSGSMIVVSNRLPFVLKRNDLSGKLERKASAGGLVTAVAPVVINGNGIWVGWPGMHMDNPNEQIPESDPTDRTPTAGLLSKKVVAVHVEPTVFDSYYNGCCNGTFWPLFHSMPDRATFIADHWKAYSTVNEEFAAKTVNALEMIHKEQAGQVSGTPLVWVHDYHLMLCANWIRQAADEKNLKLKLGFFLHIPFPPWDIFRLFPWADEILQGMLGCDMVGFHIQDYCLNFVDCCQRSLGCRVDRKNLLVEHGGRTVRVRPLPIGIPFDRFVSLAETAPKVMSTNLKIVLGVDRLDYTKGLVHRLKAFEMLLEKHPEHREQVTLLQIAVPSRTDVREYQDLKLEIDQLIGSINGRFTTPNWSPIRYIYGCVSQDELAAFYRDAAVALVTPLRDGMNLVAKEFVACQINTPPGVLIVSPFAGAGEMMHEALICNPYEIDDAAEVIHRALTMPEDERTLRMNHLRRRERIYDVNHWMKSFLQVMGSLEERDSVGATVMQPVTMDDFDDYLSKYIGDNHKLALLLDYDGTLAPIATHPDLAILPLETKNVLQRLSNLPDVYIAIISGRNVNNVKSMVGIEGITYAGNHGLEILHPDGSKFVHPMPAVFESKVASLMQALQDQVNHTLANKLFNDDRIAISFFPLLFPQLCKDGAWVENKGALLTFHYRETPMERRPQMVEQAKKLIEETGFKACAAHCALEAKPPVEWNKGRASIYILRTAFGLDWSERIRIIYAGDDNTDEDAMKALKGMAATFRVASSHIIRTSAERRLPSTDSVLTMLKWVERHLSRRKPRNHHDNSSKFRRAQSGITMEMSFTQTT</sequence>
<evidence type="ECO:0000256" key="13">
    <source>
        <dbReference type="HAMAP-Rule" id="MF_03120"/>
    </source>
</evidence>
<dbReference type="CDD" id="cd01627">
    <property type="entry name" value="HAD_TPP"/>
    <property type="match status" value="1"/>
</dbReference>
<dbReference type="CDD" id="cd19500">
    <property type="entry name" value="RecA-like_Lon"/>
    <property type="match status" value="1"/>
</dbReference>
<keyword evidence="5 13" id="KW-0547">Nucleotide-binding</keyword>
<comment type="subunit">
    <text evidence="13">Homohexamer or homoheptamer. Organized in a ring with a central cavity.</text>
</comment>
<keyword evidence="7 13" id="KW-0720">Serine protease</keyword>
<feature type="compositionally biased region" description="Basic residues" evidence="15">
    <location>
        <begin position="1197"/>
        <end position="1210"/>
    </location>
</feature>
<dbReference type="FunFam" id="3.40.50.2000:FF:000150">
    <property type="entry name" value="Trehalose-6-phosphate synthase"/>
    <property type="match status" value="1"/>
</dbReference>
<evidence type="ECO:0000256" key="6">
    <source>
        <dbReference type="ARBA" id="ARBA00022801"/>
    </source>
</evidence>
<evidence type="ECO:0000256" key="7">
    <source>
        <dbReference type="ARBA" id="ARBA00022825"/>
    </source>
</evidence>
<feature type="domain" description="Lon N-terminal" evidence="17">
    <location>
        <begin position="111"/>
        <end position="414"/>
    </location>
</feature>
<dbReference type="Gene3D" id="1.20.58.1480">
    <property type="match status" value="1"/>
</dbReference>
<evidence type="ECO:0000256" key="12">
    <source>
        <dbReference type="ARBA" id="ARBA00050665"/>
    </source>
</evidence>
<dbReference type="NCBIfam" id="TIGR00763">
    <property type="entry name" value="lon"/>
    <property type="match status" value="1"/>
</dbReference>
<dbReference type="InterPro" id="IPR004815">
    <property type="entry name" value="Lon_bac/euk-typ"/>
</dbReference>
<dbReference type="InterPro" id="IPR015947">
    <property type="entry name" value="PUA-like_sf"/>
</dbReference>
<dbReference type="PANTHER" id="PTHR43718:SF2">
    <property type="entry name" value="LON PROTEASE HOMOLOG, MITOCHONDRIAL"/>
    <property type="match status" value="1"/>
</dbReference>
<dbReference type="InterPro" id="IPR027503">
    <property type="entry name" value="Lonm_euk"/>
</dbReference>
<evidence type="ECO:0000256" key="4">
    <source>
        <dbReference type="ARBA" id="ARBA00022670"/>
    </source>
</evidence>
<dbReference type="GO" id="GO:0005524">
    <property type="term" value="F:ATP binding"/>
    <property type="evidence" value="ECO:0007669"/>
    <property type="project" value="UniProtKB-UniRule"/>
</dbReference>
<dbReference type="OrthoDB" id="755951at2759"/>
<dbReference type="Gene3D" id="3.30.230.10">
    <property type="match status" value="1"/>
</dbReference>
<feature type="region of interest" description="Disordered" evidence="15">
    <location>
        <begin position="2119"/>
        <end position="2138"/>
    </location>
</feature>
<dbReference type="SUPFAM" id="SSF88697">
    <property type="entry name" value="PUA domain-like"/>
    <property type="match status" value="1"/>
</dbReference>
<dbReference type="Gene3D" id="1.20.5.5270">
    <property type="match status" value="1"/>
</dbReference>
<comment type="similarity">
    <text evidence="2">In the N-terminal section; belongs to the glycosyltransferase 20 family.</text>
</comment>
<keyword evidence="6 13" id="KW-0378">Hydrolase</keyword>
<dbReference type="GO" id="GO:0005759">
    <property type="term" value="C:mitochondrial matrix"/>
    <property type="evidence" value="ECO:0007669"/>
    <property type="project" value="UniProtKB-SubCell"/>
</dbReference>
<dbReference type="InterPro" id="IPR003337">
    <property type="entry name" value="Trehalose_PPase"/>
</dbReference>
<organism evidence="19 20">
    <name type="scientific">Trichogramma brassicae</name>
    <dbReference type="NCBI Taxonomy" id="86971"/>
    <lineage>
        <taxon>Eukaryota</taxon>
        <taxon>Metazoa</taxon>
        <taxon>Ecdysozoa</taxon>
        <taxon>Arthropoda</taxon>
        <taxon>Hexapoda</taxon>
        <taxon>Insecta</taxon>
        <taxon>Pterygota</taxon>
        <taxon>Neoptera</taxon>
        <taxon>Endopterygota</taxon>
        <taxon>Hymenoptera</taxon>
        <taxon>Apocrita</taxon>
        <taxon>Proctotrupomorpha</taxon>
        <taxon>Chalcidoidea</taxon>
        <taxon>Trichogrammatidae</taxon>
        <taxon>Trichogramma</taxon>
    </lineage>
</organism>
<dbReference type="GO" id="GO:0004521">
    <property type="term" value="F:RNA endonuclease activity"/>
    <property type="evidence" value="ECO:0007669"/>
    <property type="project" value="InterPro"/>
</dbReference>
<dbReference type="PROSITE" id="PS51786">
    <property type="entry name" value="LON_PROTEOLYTIC"/>
    <property type="match status" value="1"/>
</dbReference>
<keyword evidence="10 13" id="KW-0238">DNA-binding</keyword>
<dbReference type="GO" id="GO:0043565">
    <property type="term" value="F:sequence-specific DNA binding"/>
    <property type="evidence" value="ECO:0007669"/>
    <property type="project" value="UniProtKB-UniRule"/>
</dbReference>
<feature type="active site" evidence="13 14">
    <location>
        <position position="940"/>
    </location>
</feature>
<dbReference type="PRINTS" id="PR00830">
    <property type="entry name" value="ENDOLAPTASE"/>
</dbReference>
<evidence type="ECO:0000259" key="18">
    <source>
        <dbReference type="PROSITE" id="PS51959"/>
    </source>
</evidence>
<evidence type="ECO:0000256" key="3">
    <source>
        <dbReference type="ARBA" id="ARBA00006330"/>
    </source>
</evidence>
<dbReference type="FunFam" id="1.20.5.5270:FF:000001">
    <property type="entry name" value="Lon protease homolog, mitochondrial"/>
    <property type="match status" value="1"/>
</dbReference>
<dbReference type="SUPFAM" id="SSF56784">
    <property type="entry name" value="HAD-like"/>
    <property type="match status" value="1"/>
</dbReference>
<dbReference type="PANTHER" id="PTHR43718">
    <property type="entry name" value="LON PROTEASE"/>
    <property type="match status" value="1"/>
</dbReference>
<dbReference type="Gene3D" id="3.40.50.2000">
    <property type="entry name" value="Glycogen Phosphorylase B"/>
    <property type="match status" value="2"/>
</dbReference>
<evidence type="ECO:0000256" key="5">
    <source>
        <dbReference type="ARBA" id="ARBA00022741"/>
    </source>
</evidence>
<dbReference type="InterPro" id="IPR001830">
    <property type="entry name" value="Glyco_trans_20"/>
</dbReference>
<dbReference type="HAMAP" id="MF_03120">
    <property type="entry name" value="lonm_euk"/>
    <property type="match status" value="1"/>
</dbReference>
<protein>
    <recommendedName>
        <fullName evidence="13">Lon protease homolog, mitochondrial</fullName>
        <ecNumber evidence="13">3.4.21.53</ecNumber>
    </recommendedName>
</protein>
<dbReference type="InterPro" id="IPR054594">
    <property type="entry name" value="Lon_lid"/>
</dbReference>
<evidence type="ECO:0000256" key="15">
    <source>
        <dbReference type="SAM" id="MobiDB-lite"/>
    </source>
</evidence>
<dbReference type="GO" id="GO:0016887">
    <property type="term" value="F:ATP hydrolysis activity"/>
    <property type="evidence" value="ECO:0007669"/>
    <property type="project" value="UniProtKB-UniRule"/>
</dbReference>
<dbReference type="InterPro" id="IPR023214">
    <property type="entry name" value="HAD_sf"/>
</dbReference>
<dbReference type="InterPro" id="IPR027065">
    <property type="entry name" value="Lon_Prtase"/>
</dbReference>
<feature type="compositionally biased region" description="Low complexity" evidence="15">
    <location>
        <begin position="1215"/>
        <end position="1225"/>
    </location>
</feature>
<dbReference type="GO" id="GO:0004176">
    <property type="term" value="F:ATP-dependent peptidase activity"/>
    <property type="evidence" value="ECO:0007669"/>
    <property type="project" value="UniProtKB-UniRule"/>
</dbReference>
<dbReference type="Gene3D" id="1.10.8.60">
    <property type="match status" value="1"/>
</dbReference>
<dbReference type="EMBL" id="CADCXV010001560">
    <property type="protein sequence ID" value="CAB0045292.1"/>
    <property type="molecule type" value="Genomic_DNA"/>
</dbReference>
<comment type="function">
    <text evidence="13">ATP-dependent serine protease that mediates the selective degradation of misfolded, unassembled or oxidatively damaged polypeptides as well as certain short-lived regulatory proteins in the mitochondrial matrix. May also have a chaperone function in the assembly of inner membrane protein complexes. Participates in the regulation of mitochondrial gene expression and in the maintenance of the integrity of the mitochondrial genome. Binds to mitochondrial DNA in a site-specific manner.</text>
</comment>
<dbReference type="Pfam" id="PF22667">
    <property type="entry name" value="Lon_lid"/>
    <property type="match status" value="1"/>
</dbReference>
<dbReference type="InterPro" id="IPR014721">
    <property type="entry name" value="Ribsml_uS5_D2-typ_fold_subgr"/>
</dbReference>
<dbReference type="FunFam" id="1.20.58.1480:FF:000002">
    <property type="entry name" value="Lon protease homolog, mitochondrial"/>
    <property type="match status" value="1"/>
</dbReference>
<dbReference type="Gene3D" id="3.40.50.300">
    <property type="entry name" value="P-loop containing nucleotide triphosphate hydrolases"/>
    <property type="match status" value="1"/>
</dbReference>
<dbReference type="InterPro" id="IPR003593">
    <property type="entry name" value="AAA+_ATPase"/>
</dbReference>
<feature type="active site" evidence="13 14">
    <location>
        <position position="897"/>
    </location>
</feature>
<dbReference type="GO" id="GO:0034599">
    <property type="term" value="P:cellular response to oxidative stress"/>
    <property type="evidence" value="ECO:0007669"/>
    <property type="project" value="UniProtKB-UniRule"/>
</dbReference>
<dbReference type="Pfam" id="PF00004">
    <property type="entry name" value="AAA"/>
    <property type="match status" value="1"/>
</dbReference>
<dbReference type="InterPro" id="IPR003111">
    <property type="entry name" value="Lon_prtase_N"/>
</dbReference>
<comment type="similarity">
    <text evidence="3">In the C-terminal section; belongs to the trehalose phosphatase family.</text>
</comment>
<dbReference type="InterPro" id="IPR018998">
    <property type="entry name" value="EndoU_C"/>
</dbReference>
<keyword evidence="4 13" id="KW-0645">Protease</keyword>
<dbReference type="FunFam" id="3.40.50.2000:FF:000113">
    <property type="entry name" value="Alpha,alpha-trehalose-phosphate synthase"/>
    <property type="match status" value="1"/>
</dbReference>
<evidence type="ECO:0000259" key="16">
    <source>
        <dbReference type="PROSITE" id="PS51786"/>
    </source>
</evidence>
<evidence type="ECO:0000256" key="9">
    <source>
        <dbReference type="ARBA" id="ARBA00022946"/>
    </source>
</evidence>
<dbReference type="GO" id="GO:0003697">
    <property type="term" value="F:single-stranded DNA binding"/>
    <property type="evidence" value="ECO:0007669"/>
    <property type="project" value="TreeGrafter"/>
</dbReference>
<keyword evidence="20" id="KW-1185">Reference proteome</keyword>
<dbReference type="Proteomes" id="UP000479190">
    <property type="component" value="Unassembled WGS sequence"/>
</dbReference>
<accession>A0A6H5J4A6</accession>
<dbReference type="GO" id="GO:0007005">
    <property type="term" value="P:mitochondrion organization"/>
    <property type="evidence" value="ECO:0007669"/>
    <property type="project" value="TreeGrafter"/>
</dbReference>
<name>A0A6H5J4A6_9HYME</name>
<feature type="domain" description="EndoU" evidence="18">
    <location>
        <begin position="957"/>
        <end position="1172"/>
    </location>
</feature>
<dbReference type="InterPro" id="IPR008269">
    <property type="entry name" value="Lon_proteolytic"/>
</dbReference>
<dbReference type="FunFam" id="2.30.130.40:FF:000004">
    <property type="entry name" value="Lon protease homolog, mitochondrial"/>
    <property type="match status" value="1"/>
</dbReference>
<dbReference type="InterPro" id="IPR027417">
    <property type="entry name" value="P-loop_NTPase"/>
</dbReference>
<dbReference type="Gene3D" id="2.30.130.40">
    <property type="entry name" value="LON domain-like"/>
    <property type="match status" value="1"/>
</dbReference>
<dbReference type="FunFam" id="3.40.50.300:FF:000021">
    <property type="entry name" value="Lon protease homolog"/>
    <property type="match status" value="1"/>
</dbReference>
<evidence type="ECO:0000313" key="20">
    <source>
        <dbReference type="Proteomes" id="UP000479190"/>
    </source>
</evidence>
<feature type="region of interest" description="Disordered" evidence="15">
    <location>
        <begin position="1254"/>
        <end position="1274"/>
    </location>
</feature>
<proteinExistence type="inferred from homology"/>
<dbReference type="NCBIfam" id="TIGR01484">
    <property type="entry name" value="HAD-SF-IIB"/>
    <property type="match status" value="1"/>
</dbReference>
<comment type="catalytic activity">
    <reaction evidence="12 13">
        <text>Hydrolysis of proteins in presence of ATP.</text>
        <dbReference type="EC" id="3.4.21.53"/>
    </reaction>
</comment>
<dbReference type="SUPFAM" id="SSF52540">
    <property type="entry name" value="P-loop containing nucleoside triphosphate hydrolases"/>
    <property type="match status" value="1"/>
</dbReference>
<comment type="subcellular location">
    <subcellularLocation>
        <location evidence="1 13">Mitochondrion matrix</location>
    </subcellularLocation>
</comment>
<dbReference type="InterPro" id="IPR020568">
    <property type="entry name" value="Ribosomal_Su5_D2-typ_SF"/>
</dbReference>
<dbReference type="SMART" id="SM00382">
    <property type="entry name" value="AAA"/>
    <property type="match status" value="1"/>
</dbReference>
<dbReference type="NCBIfam" id="TIGR00685">
    <property type="entry name" value="T6PP"/>
    <property type="match status" value="1"/>
</dbReference>
<dbReference type="InterPro" id="IPR046336">
    <property type="entry name" value="Lon_prtase_N_sf"/>
</dbReference>
<evidence type="ECO:0000256" key="14">
    <source>
        <dbReference type="PROSITE-ProRule" id="PRU01122"/>
    </source>
</evidence>
<dbReference type="Pfam" id="PF00982">
    <property type="entry name" value="Glyco_transf_20"/>
    <property type="match status" value="1"/>
</dbReference>
<dbReference type="FunFam" id="1.10.8.60:FF:000043">
    <property type="entry name" value="Lon protease homolog, mitochondrial"/>
    <property type="match status" value="1"/>
</dbReference>
<dbReference type="SUPFAM" id="SSF53756">
    <property type="entry name" value="UDP-Glycosyltransferase/glycogen phosphorylase"/>
    <property type="match status" value="1"/>
</dbReference>
<dbReference type="Gene3D" id="3.30.70.1020">
    <property type="entry name" value="Trehalose-6-phosphate phosphatase related protein, domain 2"/>
    <property type="match status" value="1"/>
</dbReference>
<dbReference type="Pfam" id="PF02190">
    <property type="entry name" value="LON_substr_bdg"/>
    <property type="match status" value="1"/>
</dbReference>
<dbReference type="GO" id="GO:0004252">
    <property type="term" value="F:serine-type endopeptidase activity"/>
    <property type="evidence" value="ECO:0007669"/>
    <property type="project" value="UniProtKB-UniRule"/>
</dbReference>
<feature type="compositionally biased region" description="Low complexity" evidence="15">
    <location>
        <begin position="291"/>
        <end position="304"/>
    </location>
</feature>
<feature type="region of interest" description="Disordered" evidence="15">
    <location>
        <begin position="1167"/>
        <end position="1228"/>
    </location>
</feature>
<feature type="compositionally biased region" description="Basic and acidic residues" evidence="15">
    <location>
        <begin position="1184"/>
        <end position="1196"/>
    </location>
</feature>
<dbReference type="InterPro" id="IPR003959">
    <property type="entry name" value="ATPase_AAA_core"/>
</dbReference>
<dbReference type="GO" id="GO:0070407">
    <property type="term" value="P:oxidation-dependent protein catabolic process"/>
    <property type="evidence" value="ECO:0007669"/>
    <property type="project" value="UniProtKB-UniRule"/>
</dbReference>